<dbReference type="Pfam" id="PF10343">
    <property type="entry name" value="Q_salvage"/>
    <property type="match status" value="1"/>
</dbReference>
<reference evidence="8" key="2">
    <citation type="submission" date="2021-04" db="EMBL/GenBank/DDBJ databases">
        <authorList>
            <person name="Podell S."/>
        </authorList>
    </citation>
    <scope>NUCLEOTIDE SEQUENCE</scope>
    <source>
        <strain evidence="8">Hildebrandi</strain>
    </source>
</reference>
<sequence>MATLQENVQDSEVLQCLQDASQQLQDAINRQQLQLSQDGDDNGPKETNTTQQSSAAAVSANIDDAHLDDPDAMAAAFLAQQARKQQAQLKLPVDEWAKVLLRRRCHNSEEESRSSEYWKHPCELVRTTCREWTQQEQCVVSIQNTNIPALAQEVQKHAAITWDEDDWHYSGKGFGGTEHDRRERVALYIMALDAINFCFWPMQDNDSSSMKTTATVPIVDNPLEYEQLAKALKSMAEADHDQTNNHNYALSPQNLSTMTPSKMKTLFEQHLNLEQYPIPNLTKRAELWKELGDGLIREYSGSALQFIEAAEGDASQLVERIVTSFPGFRDEATWDQSRLVFLKRAQILVGDIDAALQLNLRGMDQLTTFADYRVPQLLRHWRVLQYSSSLEERVDQKMEITAGSVEELSIRAATVVAVEELVKYLNNNSAPKDDNESLTAPKYTDVQVDWYLWQVGEQLHAKGELKPFHRVRTHFY</sequence>
<reference evidence="8" key="1">
    <citation type="journal article" date="2021" name="Sci. Rep.">
        <title>Diploid genomic architecture of Nitzschia inconspicua, an elite biomass production diatom.</title>
        <authorList>
            <person name="Oliver A."/>
            <person name="Podell S."/>
            <person name="Pinowska A."/>
            <person name="Traller J.C."/>
            <person name="Smith S.R."/>
            <person name="McClure R."/>
            <person name="Beliaev A."/>
            <person name="Bohutskyi P."/>
            <person name="Hill E.A."/>
            <person name="Rabines A."/>
            <person name="Zheng H."/>
            <person name="Allen L.Z."/>
            <person name="Kuo A."/>
            <person name="Grigoriev I.V."/>
            <person name="Allen A.E."/>
            <person name="Hazlebeck D."/>
            <person name="Allen E.E."/>
        </authorList>
    </citation>
    <scope>NUCLEOTIDE SEQUENCE</scope>
    <source>
        <strain evidence="8">Hildebrandi</strain>
    </source>
</reference>
<dbReference type="Proteomes" id="UP000693970">
    <property type="component" value="Unassembled WGS sequence"/>
</dbReference>
<protein>
    <recommendedName>
        <fullName evidence="3 6">Queuosine 5'-phosphate N-glycosylase/hydrolase</fullName>
        <ecNumber evidence="6">3.2.2.-</ecNumber>
    </recommendedName>
    <alternativeName>
        <fullName evidence="4 6">Queuosine-nucleotide N-glycosylase/hydrolase</fullName>
    </alternativeName>
</protein>
<evidence type="ECO:0000256" key="3">
    <source>
        <dbReference type="ARBA" id="ARBA00035306"/>
    </source>
</evidence>
<evidence type="ECO:0000256" key="7">
    <source>
        <dbReference type="SAM" id="MobiDB-lite"/>
    </source>
</evidence>
<dbReference type="GO" id="GO:0006400">
    <property type="term" value="P:tRNA modification"/>
    <property type="evidence" value="ECO:0007669"/>
    <property type="project" value="TreeGrafter"/>
</dbReference>
<dbReference type="PANTHER" id="PTHR21314">
    <property type="entry name" value="QUEUOSINE 5'-PHOSPHATE N-GLYCOSYLASE_HYDROLASE-RELATED"/>
    <property type="match status" value="1"/>
</dbReference>
<evidence type="ECO:0000256" key="1">
    <source>
        <dbReference type="ARBA" id="ARBA00022801"/>
    </source>
</evidence>
<evidence type="ECO:0000256" key="2">
    <source>
        <dbReference type="ARBA" id="ARBA00035119"/>
    </source>
</evidence>
<name>A0A9K3KHQ0_9STRA</name>
<keyword evidence="1 6" id="KW-0378">Hydrolase</keyword>
<evidence type="ECO:0000256" key="4">
    <source>
        <dbReference type="ARBA" id="ARBA00035393"/>
    </source>
</evidence>
<evidence type="ECO:0000256" key="5">
    <source>
        <dbReference type="ARBA" id="ARBA00048204"/>
    </source>
</evidence>
<keyword evidence="9" id="KW-1185">Reference proteome</keyword>
<dbReference type="GO" id="GO:0016787">
    <property type="term" value="F:hydrolase activity"/>
    <property type="evidence" value="ECO:0007669"/>
    <property type="project" value="UniProtKB-KW"/>
</dbReference>
<comment type="caution">
    <text evidence="8">The sequence shown here is derived from an EMBL/GenBank/DDBJ whole genome shotgun (WGS) entry which is preliminary data.</text>
</comment>
<feature type="region of interest" description="Disordered" evidence="7">
    <location>
        <begin position="35"/>
        <end position="57"/>
    </location>
</feature>
<dbReference type="EC" id="3.2.2.-" evidence="6"/>
<comment type="similarity">
    <text evidence="2 6">Belongs to the QNG1 protein family.</text>
</comment>
<organism evidence="8 9">
    <name type="scientific">Nitzschia inconspicua</name>
    <dbReference type="NCBI Taxonomy" id="303405"/>
    <lineage>
        <taxon>Eukaryota</taxon>
        <taxon>Sar</taxon>
        <taxon>Stramenopiles</taxon>
        <taxon>Ochrophyta</taxon>
        <taxon>Bacillariophyta</taxon>
        <taxon>Bacillariophyceae</taxon>
        <taxon>Bacillariophycidae</taxon>
        <taxon>Bacillariales</taxon>
        <taxon>Bacillariaceae</taxon>
        <taxon>Nitzschia</taxon>
    </lineage>
</organism>
<dbReference type="InterPro" id="IPR019438">
    <property type="entry name" value="Q_salvage"/>
</dbReference>
<accession>A0A9K3KHQ0</accession>
<evidence type="ECO:0000256" key="6">
    <source>
        <dbReference type="RuleBase" id="RU365002"/>
    </source>
</evidence>
<dbReference type="EMBL" id="JAGRRH010000023">
    <property type="protein sequence ID" value="KAG7343880.1"/>
    <property type="molecule type" value="Genomic_DNA"/>
</dbReference>
<comment type="catalytic activity">
    <reaction evidence="5 6">
        <text>queuosine 5'-phosphate + H2O = queuine + D-ribose 5-phosphate</text>
        <dbReference type="Rhea" id="RHEA:75387"/>
        <dbReference type="ChEBI" id="CHEBI:15377"/>
        <dbReference type="ChEBI" id="CHEBI:17433"/>
        <dbReference type="ChEBI" id="CHEBI:78346"/>
        <dbReference type="ChEBI" id="CHEBI:194371"/>
    </reaction>
    <physiologicalReaction direction="left-to-right" evidence="5 6">
        <dbReference type="Rhea" id="RHEA:75388"/>
    </physiologicalReaction>
</comment>
<evidence type="ECO:0000313" key="8">
    <source>
        <dbReference type="EMBL" id="KAG7343880.1"/>
    </source>
</evidence>
<gene>
    <name evidence="8" type="ORF">IV203_021888</name>
</gene>
<comment type="function">
    <text evidence="6">Catalyzes the hydrolysis of queuosine 5'-phosphate, releasing the nucleobase queuine (q). Is required for salvage of queuine from exogenous queuosine (Q) that is imported and then converted to queuosine 5'-phosphate intracellularly.</text>
</comment>
<evidence type="ECO:0000313" key="9">
    <source>
        <dbReference type="Proteomes" id="UP000693970"/>
    </source>
</evidence>
<proteinExistence type="inferred from homology"/>
<dbReference type="OrthoDB" id="416777at2759"/>
<dbReference type="AlphaFoldDB" id="A0A9K3KHQ0"/>
<dbReference type="PANTHER" id="PTHR21314:SF0">
    <property type="entry name" value="QUEUOSINE 5'-PHOSPHATE N-GLYCOSYLASE_HYDROLASE"/>
    <property type="match status" value="1"/>
</dbReference>